<evidence type="ECO:0000313" key="2">
    <source>
        <dbReference type="Proteomes" id="UP001217754"/>
    </source>
</evidence>
<name>A0AAF0EWS7_9BASI</name>
<sequence>MPVYDEEPLLEAHGRDGVYAMDVDDGDHPPPRRYLYAPISYDQAMRPQRPWWHPLEWYNTVREHAHVFDVLRPSEGVKSGWQRTQRILMAAWPQNRMHQTIVIVFGLWLLVSYASFTVEETLPIEAMDDRLFNGYYEIVHEELEGVYMHPDPQAGHVAMNTSWGSPQCYSRGKPLRMYDAVECRNTVSFTLEALPAANSMISSDTSFLYIDRGRSSLHTNPGVPDLMPEGDSLPHENAVPANVYIVTHDLPPNTSEDKALIHVNVTASYYSPARLLLERSLVVKMQRGHGSQGVQIITPPMSKHAHPHEVPLEFDVVVSVPKSTIAGLEIEAPNANVHVFTDYAVKCAMGKGHALDRIPSLIDQLLGKKPEKTEHNRPVKTESLEHHFGHVAIKTEVGSIEVADTIHANGMILLATADGKINVEGRLNASTIKLTTDVGLLTLTSGAQVQGGTDTLLSSKAGVISLEHNTHVSGAKTIGRTGGTGSIVGSGTWHANFTLDLATEAGLLNASVAVHRPVLEFVPYNDFLATAKGRRVTGTYTSVNGTVYVEYVEHQSGVALDSRATSKRGGVSVLHASTYEGPVTAQGAQAAIEHGAFAQGHHFDAKGEASADGRQVRNATVYWDAAQRPQVAPSLPKYPPPLEADQSVLSFQPQSLATSLEKKAYVYLSA</sequence>
<reference evidence="1" key="1">
    <citation type="submission" date="2023-03" db="EMBL/GenBank/DDBJ databases">
        <title>Mating type loci evolution in Malassezia.</title>
        <authorList>
            <person name="Coelho M.A."/>
        </authorList>
    </citation>
    <scope>NUCLEOTIDE SEQUENCE</scope>
    <source>
        <strain evidence="1">CBS 9431</strain>
    </source>
</reference>
<gene>
    <name evidence="1" type="ORF">MJAP1_001271</name>
</gene>
<keyword evidence="2" id="KW-1185">Reference proteome</keyword>
<dbReference type="RefSeq" id="XP_060121217.1">
    <property type="nucleotide sequence ID" value="XM_060265234.1"/>
</dbReference>
<dbReference type="GeneID" id="85224920"/>
<dbReference type="AlphaFoldDB" id="A0AAF0EWS7"/>
<evidence type="ECO:0000313" key="1">
    <source>
        <dbReference type="EMBL" id="WFD38320.1"/>
    </source>
</evidence>
<proteinExistence type="predicted"/>
<organism evidence="1 2">
    <name type="scientific">Malassezia japonica</name>
    <dbReference type="NCBI Taxonomy" id="223818"/>
    <lineage>
        <taxon>Eukaryota</taxon>
        <taxon>Fungi</taxon>
        <taxon>Dikarya</taxon>
        <taxon>Basidiomycota</taxon>
        <taxon>Ustilaginomycotina</taxon>
        <taxon>Malasseziomycetes</taxon>
        <taxon>Malasseziales</taxon>
        <taxon>Malasseziaceae</taxon>
        <taxon>Malassezia</taxon>
    </lineage>
</organism>
<dbReference type="Proteomes" id="UP001217754">
    <property type="component" value="Chromosome 2"/>
</dbReference>
<accession>A0AAF0EWS7</accession>
<protein>
    <submittedName>
        <fullName evidence="1">Uncharacterized protein</fullName>
    </submittedName>
</protein>
<dbReference type="EMBL" id="CP119959">
    <property type="protein sequence ID" value="WFD38320.1"/>
    <property type="molecule type" value="Genomic_DNA"/>
</dbReference>